<dbReference type="Pfam" id="PF13343">
    <property type="entry name" value="SBP_bac_6"/>
    <property type="match status" value="1"/>
</dbReference>
<dbReference type="STRING" id="1424294.Gferi_07535"/>
<dbReference type="PROSITE" id="PS51257">
    <property type="entry name" value="PROKAR_LIPOPROTEIN"/>
    <property type="match status" value="1"/>
</dbReference>
<dbReference type="EMBL" id="CP017269">
    <property type="protein sequence ID" value="AOT69435.1"/>
    <property type="molecule type" value="Genomic_DNA"/>
</dbReference>
<dbReference type="PANTHER" id="PTHR30006:SF2">
    <property type="entry name" value="ABC TRANSPORTER SUBSTRATE-BINDING PROTEIN"/>
    <property type="match status" value="1"/>
</dbReference>
<dbReference type="GO" id="GO:0015888">
    <property type="term" value="P:thiamine transport"/>
    <property type="evidence" value="ECO:0007669"/>
    <property type="project" value="TreeGrafter"/>
</dbReference>
<keyword evidence="4" id="KW-1185">Reference proteome</keyword>
<dbReference type="PANTHER" id="PTHR30006">
    <property type="entry name" value="THIAMINE-BINDING PERIPLASMIC PROTEIN-RELATED"/>
    <property type="match status" value="1"/>
</dbReference>
<feature type="signal peptide" evidence="2">
    <location>
        <begin position="1"/>
        <end position="27"/>
    </location>
</feature>
<dbReference type="AlphaFoldDB" id="A0A1D8GEV7"/>
<dbReference type="SUPFAM" id="SSF53850">
    <property type="entry name" value="Periplasmic binding protein-like II"/>
    <property type="match status" value="1"/>
</dbReference>
<accession>A0A1D8GEV7</accession>
<gene>
    <name evidence="3" type="ORF">Gferi_07535</name>
</gene>
<dbReference type="Gene3D" id="3.40.190.10">
    <property type="entry name" value="Periplasmic binding protein-like II"/>
    <property type="match status" value="2"/>
</dbReference>
<dbReference type="OrthoDB" id="366726at2"/>
<dbReference type="GO" id="GO:0030976">
    <property type="term" value="F:thiamine pyrophosphate binding"/>
    <property type="evidence" value="ECO:0007669"/>
    <property type="project" value="TreeGrafter"/>
</dbReference>
<evidence type="ECO:0000313" key="3">
    <source>
        <dbReference type="EMBL" id="AOT69435.1"/>
    </source>
</evidence>
<proteinExistence type="predicted"/>
<evidence type="ECO:0000256" key="1">
    <source>
        <dbReference type="ARBA" id="ARBA00022729"/>
    </source>
</evidence>
<sequence>MKSKKWFKQVAAFLMTISMCLSLIGCSAEKKAESTAAADSLPKELSLEEIEKLAKEEGKVISVGMPDDWANWKDTWADLKTIYGLEHSDTDMSSAEEIAKFEAEKEKPTADIGDVGMAFAPVAVQKGVTQPYKTSYWNEIPDWAKDKEGHWMLGYQGTIAFITNKKLIQNPPKTWDELLNGDYKVAVGDVAKAAQAQNALLAVAMAKGGDESNIDAAYEFFSEIAKQRRLSLVNPTPANFENGEVEMAILWDFNALSYRDLLNREDYEVTIPADGSIVSGYATIINKYAPHPHAAMLAREYILSDAGQINLAKGYARPIRDNVNLPEDVKEKMLPLDQYKNVKPIKDFTVWENTAKEIPQKWQEKVLIHVK</sequence>
<feature type="chain" id="PRO_5038835880" evidence="2">
    <location>
        <begin position="28"/>
        <end position="371"/>
    </location>
</feature>
<reference evidence="3 4" key="1">
    <citation type="submission" date="2016-09" db="EMBL/GenBank/DDBJ databases">
        <title>Genomic analysis reveals versatility of anaerobic energy metabolism of Geosporobacter ferrireducens IRF9 of phylum Firmicutes.</title>
        <authorList>
            <person name="Kim S.-J."/>
        </authorList>
    </citation>
    <scope>NUCLEOTIDE SEQUENCE [LARGE SCALE GENOMIC DNA]</scope>
    <source>
        <strain evidence="3 4">IRF9</strain>
    </source>
</reference>
<dbReference type="KEGG" id="gfe:Gferi_07535"/>
<dbReference type="GO" id="GO:0030975">
    <property type="term" value="F:thiamine binding"/>
    <property type="evidence" value="ECO:0007669"/>
    <property type="project" value="TreeGrafter"/>
</dbReference>
<dbReference type="Proteomes" id="UP000095743">
    <property type="component" value="Chromosome"/>
</dbReference>
<organism evidence="3 4">
    <name type="scientific">Geosporobacter ferrireducens</name>
    <dbReference type="NCBI Taxonomy" id="1424294"/>
    <lineage>
        <taxon>Bacteria</taxon>
        <taxon>Bacillati</taxon>
        <taxon>Bacillota</taxon>
        <taxon>Clostridia</taxon>
        <taxon>Peptostreptococcales</taxon>
        <taxon>Thermotaleaceae</taxon>
        <taxon>Geosporobacter</taxon>
    </lineage>
</organism>
<protein>
    <submittedName>
        <fullName evidence="3">ABC transporter substrate-binding protein</fullName>
    </submittedName>
</protein>
<dbReference type="RefSeq" id="WP_069975092.1">
    <property type="nucleotide sequence ID" value="NZ_CP017269.1"/>
</dbReference>
<keyword evidence="1 2" id="KW-0732">Signal</keyword>
<name>A0A1D8GEV7_9FIRM</name>
<evidence type="ECO:0000256" key="2">
    <source>
        <dbReference type="SAM" id="SignalP"/>
    </source>
</evidence>
<evidence type="ECO:0000313" key="4">
    <source>
        <dbReference type="Proteomes" id="UP000095743"/>
    </source>
</evidence>
<dbReference type="GO" id="GO:0030288">
    <property type="term" value="C:outer membrane-bounded periplasmic space"/>
    <property type="evidence" value="ECO:0007669"/>
    <property type="project" value="TreeGrafter"/>
</dbReference>